<dbReference type="PANTHER" id="PTHR47843:SF5">
    <property type="entry name" value="BTB_POZ DOMAIN PROTEIN"/>
    <property type="match status" value="1"/>
</dbReference>
<dbReference type="AlphaFoldDB" id="A0A8E2EJW1"/>
<dbReference type="OrthoDB" id="6359816at2759"/>
<evidence type="ECO:0000313" key="3">
    <source>
        <dbReference type="EMBL" id="OCK85221.1"/>
    </source>
</evidence>
<feature type="region of interest" description="Disordered" evidence="1">
    <location>
        <begin position="169"/>
        <end position="210"/>
    </location>
</feature>
<sequence length="312" mass="34545">MGSGESKPASSNTLKSIKPYGVSSDTTTIRLTSSYLALYDGIVSLIEENKYSDLLVICGSDRYPVHRAIVCPRSTWFKDKCESALQQVDYSSPASPMKIWLDPGEESHVIAAVLTFLYTLDYADSGPQLSFGLPQDQTSLFSHNSDDPAHDAEVAHSDDEATNSIIHQSDETVPHPASSRDNSPLLTPATTTASHDSASTRRAYESDPSSHPNELVFHVQMLLAGQRFGIPPLCEVAKVKFEKRLRCESWKTELLPCIREAYRQQGNASTNGLKDTVVKTAKSRFRFLKEAEGWDALVMDFPEFAADMLRHL</sequence>
<evidence type="ECO:0000259" key="2">
    <source>
        <dbReference type="PROSITE" id="PS50097"/>
    </source>
</evidence>
<accession>A0A8E2EJW1</accession>
<dbReference type="Proteomes" id="UP000250266">
    <property type="component" value="Unassembled WGS sequence"/>
</dbReference>
<dbReference type="InterPro" id="IPR000210">
    <property type="entry name" value="BTB/POZ_dom"/>
</dbReference>
<dbReference type="EMBL" id="KV744822">
    <property type="protein sequence ID" value="OCK85221.1"/>
    <property type="molecule type" value="Genomic_DNA"/>
</dbReference>
<dbReference type="Pfam" id="PF00651">
    <property type="entry name" value="BTB"/>
    <property type="match status" value="1"/>
</dbReference>
<dbReference type="CDD" id="cd18186">
    <property type="entry name" value="BTB_POZ_ZBTB_KLHL-like"/>
    <property type="match status" value="1"/>
</dbReference>
<evidence type="ECO:0000313" key="4">
    <source>
        <dbReference type="Proteomes" id="UP000250266"/>
    </source>
</evidence>
<keyword evidence="4" id="KW-1185">Reference proteome</keyword>
<dbReference type="Gene3D" id="3.30.710.10">
    <property type="entry name" value="Potassium Channel Kv1.1, Chain A"/>
    <property type="match status" value="1"/>
</dbReference>
<evidence type="ECO:0000256" key="1">
    <source>
        <dbReference type="SAM" id="MobiDB-lite"/>
    </source>
</evidence>
<dbReference type="SUPFAM" id="SSF54695">
    <property type="entry name" value="POZ domain"/>
    <property type="match status" value="1"/>
</dbReference>
<dbReference type="InterPro" id="IPR011333">
    <property type="entry name" value="SKP1/BTB/POZ_sf"/>
</dbReference>
<gene>
    <name evidence="3" type="ORF">K432DRAFT_343511</name>
</gene>
<feature type="compositionally biased region" description="Low complexity" evidence="1">
    <location>
        <begin position="187"/>
        <end position="197"/>
    </location>
</feature>
<dbReference type="PROSITE" id="PS50097">
    <property type="entry name" value="BTB"/>
    <property type="match status" value="1"/>
</dbReference>
<name>A0A8E2EJW1_9PEZI</name>
<organism evidence="3 4">
    <name type="scientific">Lepidopterella palustris CBS 459.81</name>
    <dbReference type="NCBI Taxonomy" id="1314670"/>
    <lineage>
        <taxon>Eukaryota</taxon>
        <taxon>Fungi</taxon>
        <taxon>Dikarya</taxon>
        <taxon>Ascomycota</taxon>
        <taxon>Pezizomycotina</taxon>
        <taxon>Dothideomycetes</taxon>
        <taxon>Pleosporomycetidae</taxon>
        <taxon>Mytilinidiales</taxon>
        <taxon>Argynnaceae</taxon>
        <taxon>Lepidopterella</taxon>
    </lineage>
</organism>
<dbReference type="PANTHER" id="PTHR47843">
    <property type="entry name" value="BTB DOMAIN-CONTAINING PROTEIN-RELATED"/>
    <property type="match status" value="1"/>
</dbReference>
<proteinExistence type="predicted"/>
<protein>
    <recommendedName>
        <fullName evidence="2">BTB domain-containing protein</fullName>
    </recommendedName>
</protein>
<feature type="domain" description="BTB" evidence="2">
    <location>
        <begin position="52"/>
        <end position="119"/>
    </location>
</feature>
<reference evidence="3 4" key="1">
    <citation type="journal article" date="2016" name="Nat. Commun.">
        <title>Ectomycorrhizal ecology is imprinted in the genome of the dominant symbiotic fungus Cenococcum geophilum.</title>
        <authorList>
            <consortium name="DOE Joint Genome Institute"/>
            <person name="Peter M."/>
            <person name="Kohler A."/>
            <person name="Ohm R.A."/>
            <person name="Kuo A."/>
            <person name="Krutzmann J."/>
            <person name="Morin E."/>
            <person name="Arend M."/>
            <person name="Barry K.W."/>
            <person name="Binder M."/>
            <person name="Choi C."/>
            <person name="Clum A."/>
            <person name="Copeland A."/>
            <person name="Grisel N."/>
            <person name="Haridas S."/>
            <person name="Kipfer T."/>
            <person name="LaButti K."/>
            <person name="Lindquist E."/>
            <person name="Lipzen A."/>
            <person name="Maire R."/>
            <person name="Meier B."/>
            <person name="Mihaltcheva S."/>
            <person name="Molinier V."/>
            <person name="Murat C."/>
            <person name="Poggeler S."/>
            <person name="Quandt C.A."/>
            <person name="Sperisen C."/>
            <person name="Tritt A."/>
            <person name="Tisserant E."/>
            <person name="Crous P.W."/>
            <person name="Henrissat B."/>
            <person name="Nehls U."/>
            <person name="Egli S."/>
            <person name="Spatafora J.W."/>
            <person name="Grigoriev I.V."/>
            <person name="Martin F.M."/>
        </authorList>
    </citation>
    <scope>NUCLEOTIDE SEQUENCE [LARGE SCALE GENOMIC DNA]</scope>
    <source>
        <strain evidence="3 4">CBS 459.81</strain>
    </source>
</reference>